<evidence type="ECO:0000259" key="2">
    <source>
        <dbReference type="Pfam" id="PF13354"/>
    </source>
</evidence>
<dbReference type="PANTHER" id="PTHR35333:SF3">
    <property type="entry name" value="BETA-LACTAMASE-TYPE TRANSPEPTIDASE FOLD CONTAINING PROTEIN"/>
    <property type="match status" value="1"/>
</dbReference>
<dbReference type="NCBIfam" id="NF033103">
    <property type="entry name" value="bla_class_A"/>
    <property type="match status" value="1"/>
</dbReference>
<dbReference type="AlphaFoldDB" id="A0A6I3JCL5"/>
<proteinExistence type="predicted"/>
<gene>
    <name evidence="3" type="primary">bla</name>
    <name evidence="3" type="ORF">GGQ22_11890</name>
</gene>
<reference evidence="3 4" key="1">
    <citation type="submission" date="2019-10" db="EMBL/GenBank/DDBJ databases">
        <title>Nocardioides novel species isolated from the excrement of Marmot.</title>
        <authorList>
            <person name="Zhang G."/>
        </authorList>
    </citation>
    <scope>NUCLEOTIDE SEQUENCE [LARGE SCALE GENOMIC DNA]</scope>
    <source>
        <strain evidence="4">zg-579</strain>
    </source>
</reference>
<dbReference type="GO" id="GO:0008800">
    <property type="term" value="F:beta-lactamase activity"/>
    <property type="evidence" value="ECO:0007669"/>
    <property type="project" value="InterPro"/>
</dbReference>
<comment type="caution">
    <text evidence="3">The sequence shown here is derived from an EMBL/GenBank/DDBJ whole genome shotgun (WGS) entry which is preliminary data.</text>
</comment>
<evidence type="ECO:0000313" key="3">
    <source>
        <dbReference type="EMBL" id="MTB95783.1"/>
    </source>
</evidence>
<dbReference type="Proteomes" id="UP000433406">
    <property type="component" value="Unassembled WGS sequence"/>
</dbReference>
<name>A0A6I3JCL5_9ACTN</name>
<sequence length="348" mass="35760">MVVAADPYGRVRTCPLPLRAGGAGRNDRSHASGGTVIRLTIAVAAVLLLVACSSGSEPTPEPSSEPSSGPTPSSPSSSAPAVAAAPIDRRLAALEERYDARVGVSLLDTGDGAAYSYRGDQRFGFASSVKVLVAAELLRRTGSAERAELVRWTQDDVDAAGYSPVTEAHVDRGLPLLRLAEAAVRESDNTATNLVLERLDGPAGLTRGLLGRGDTTTVLADDEPGLNEVSPGSPANTTTPDAFVADLRALLGPEWLTDADRRLLLGWMSGNPGGDPLIRAGAPAGWRVAQKSGGAGPVRNDVAVLTPPDGRAPVLLAVLTTRLDPSAPYDDALVADAAEVALGALEAS</sequence>
<dbReference type="GO" id="GO:0046677">
    <property type="term" value="P:response to antibiotic"/>
    <property type="evidence" value="ECO:0007669"/>
    <property type="project" value="InterPro"/>
</dbReference>
<dbReference type="PRINTS" id="PR00118">
    <property type="entry name" value="BLACTAMASEA"/>
</dbReference>
<feature type="domain" description="Beta-lactamase class A catalytic" evidence="2">
    <location>
        <begin position="103"/>
        <end position="320"/>
    </location>
</feature>
<feature type="region of interest" description="Disordered" evidence="1">
    <location>
        <begin position="219"/>
        <end position="238"/>
    </location>
</feature>
<dbReference type="SUPFAM" id="SSF56601">
    <property type="entry name" value="beta-lactamase/transpeptidase-like"/>
    <property type="match status" value="1"/>
</dbReference>
<dbReference type="InterPro" id="IPR045155">
    <property type="entry name" value="Beta-lactam_cat"/>
</dbReference>
<organism evidence="3 4">
    <name type="scientific">Nocardioides marmotae</name>
    <dbReference type="NCBI Taxonomy" id="2663857"/>
    <lineage>
        <taxon>Bacteria</taxon>
        <taxon>Bacillati</taxon>
        <taxon>Actinomycetota</taxon>
        <taxon>Actinomycetes</taxon>
        <taxon>Propionibacteriales</taxon>
        <taxon>Nocardioidaceae</taxon>
        <taxon>Nocardioides</taxon>
    </lineage>
</organism>
<keyword evidence="4" id="KW-1185">Reference proteome</keyword>
<dbReference type="Pfam" id="PF13354">
    <property type="entry name" value="Beta-lactamase2"/>
    <property type="match status" value="1"/>
</dbReference>
<feature type="region of interest" description="Disordered" evidence="1">
    <location>
        <begin position="55"/>
        <end position="82"/>
    </location>
</feature>
<protein>
    <submittedName>
        <fullName evidence="3">Class A beta-lactamase</fullName>
    </submittedName>
</protein>
<evidence type="ECO:0000313" key="4">
    <source>
        <dbReference type="Proteomes" id="UP000433406"/>
    </source>
</evidence>
<dbReference type="InterPro" id="IPR000871">
    <property type="entry name" value="Beta-lactam_class-A"/>
</dbReference>
<dbReference type="PANTHER" id="PTHR35333">
    <property type="entry name" value="BETA-LACTAMASE"/>
    <property type="match status" value="1"/>
</dbReference>
<dbReference type="InterPro" id="IPR012338">
    <property type="entry name" value="Beta-lactam/transpept-like"/>
</dbReference>
<dbReference type="GO" id="GO:0030655">
    <property type="term" value="P:beta-lactam antibiotic catabolic process"/>
    <property type="evidence" value="ECO:0007669"/>
    <property type="project" value="InterPro"/>
</dbReference>
<dbReference type="EMBL" id="WLCI01000013">
    <property type="protein sequence ID" value="MTB95783.1"/>
    <property type="molecule type" value="Genomic_DNA"/>
</dbReference>
<dbReference type="Gene3D" id="3.40.710.10">
    <property type="entry name" value="DD-peptidase/beta-lactamase superfamily"/>
    <property type="match status" value="1"/>
</dbReference>
<evidence type="ECO:0000256" key="1">
    <source>
        <dbReference type="SAM" id="MobiDB-lite"/>
    </source>
</evidence>
<accession>A0A6I3JCL5</accession>